<gene>
    <name evidence="1" type="ORF">F441_14607</name>
</gene>
<dbReference type="AlphaFoldDB" id="W2WHC1"/>
<organism evidence="1 2">
    <name type="scientific">Phytophthora nicotianae CJ01A1</name>
    <dbReference type="NCBI Taxonomy" id="1317063"/>
    <lineage>
        <taxon>Eukaryota</taxon>
        <taxon>Sar</taxon>
        <taxon>Stramenopiles</taxon>
        <taxon>Oomycota</taxon>
        <taxon>Peronosporomycetes</taxon>
        <taxon>Peronosporales</taxon>
        <taxon>Peronosporaceae</taxon>
        <taxon>Phytophthora</taxon>
    </lineage>
</organism>
<comment type="caution">
    <text evidence="1">The sequence shown here is derived from an EMBL/GenBank/DDBJ whole genome shotgun (WGS) entry which is preliminary data.</text>
</comment>
<dbReference type="OrthoDB" id="127711at2759"/>
<name>W2WHC1_PHYNI</name>
<dbReference type="Proteomes" id="UP000018958">
    <property type="component" value="Unassembled WGS sequence"/>
</dbReference>
<reference evidence="1 2" key="1">
    <citation type="submission" date="2013-11" db="EMBL/GenBank/DDBJ databases">
        <title>The Genome Sequence of Phytophthora parasitica CJ01A1.</title>
        <authorList>
            <consortium name="The Broad Institute Genomics Platform"/>
            <person name="Russ C."/>
            <person name="Tyler B."/>
            <person name="Panabieres F."/>
            <person name="Shan W."/>
            <person name="Tripathy S."/>
            <person name="Grunwald N."/>
            <person name="Machado M."/>
            <person name="Johnson C.S."/>
            <person name="Walker B."/>
            <person name="Young S.K."/>
            <person name="Zeng Q."/>
            <person name="Gargeya S."/>
            <person name="Fitzgerald M."/>
            <person name="Haas B."/>
            <person name="Abouelleil A."/>
            <person name="Allen A.W."/>
            <person name="Alvarado L."/>
            <person name="Arachchi H.M."/>
            <person name="Berlin A.M."/>
            <person name="Chapman S.B."/>
            <person name="Gainer-Dewar J."/>
            <person name="Goldberg J."/>
            <person name="Griggs A."/>
            <person name="Gujja S."/>
            <person name="Hansen M."/>
            <person name="Howarth C."/>
            <person name="Imamovic A."/>
            <person name="Ireland A."/>
            <person name="Larimer J."/>
            <person name="McCowan C."/>
            <person name="Murphy C."/>
            <person name="Pearson M."/>
            <person name="Poon T.W."/>
            <person name="Priest M."/>
            <person name="Roberts A."/>
            <person name="Saif S."/>
            <person name="Shea T."/>
            <person name="Sisk P."/>
            <person name="Sykes S."/>
            <person name="Wortman J."/>
            <person name="Nusbaum C."/>
            <person name="Birren B."/>
        </authorList>
    </citation>
    <scope>NUCLEOTIDE SEQUENCE [LARGE SCALE GENOMIC DNA]</scope>
    <source>
        <strain evidence="1 2">CJ01A1</strain>
    </source>
</reference>
<protein>
    <submittedName>
        <fullName evidence="1">Uncharacterized protein</fullName>
    </submittedName>
</protein>
<evidence type="ECO:0000313" key="2">
    <source>
        <dbReference type="Proteomes" id="UP000018958"/>
    </source>
</evidence>
<accession>W2WHC1</accession>
<sequence>MLGATNGHYLSRFGQPLRNCASEPGLDTNNHTHSHCNSETQSSSYLTTATLPIDNQDLEDVKTLSDARVSSTHITNFLNDRIGCKVTPQQTRNLIRSIMGQDSAQDRMKNLLHALRQLDGSDMLVIQNQ</sequence>
<evidence type="ECO:0000313" key="1">
    <source>
        <dbReference type="EMBL" id="ETP09523.1"/>
    </source>
</evidence>
<dbReference type="EMBL" id="ANIX01002870">
    <property type="protein sequence ID" value="ETP09523.1"/>
    <property type="molecule type" value="Genomic_DNA"/>
</dbReference>
<proteinExistence type="predicted"/>